<evidence type="ECO:0000259" key="2">
    <source>
        <dbReference type="PROSITE" id="PS50004"/>
    </source>
</evidence>
<feature type="domain" description="C2" evidence="2">
    <location>
        <begin position="1"/>
        <end position="111"/>
    </location>
</feature>
<dbReference type="CDD" id="cd04051">
    <property type="entry name" value="C2_SRC2_like"/>
    <property type="match status" value="1"/>
</dbReference>
<dbReference type="PANTHER" id="PTHR32246">
    <property type="entry name" value="INGRESSION PROTEIN FIC1"/>
    <property type="match status" value="1"/>
</dbReference>
<reference evidence="3" key="2">
    <citation type="submission" date="2020-07" db="EMBL/GenBank/DDBJ databases">
        <authorList>
            <person name="Vera ALvarez R."/>
            <person name="Arias-Moreno D.M."/>
            <person name="Jimenez-Jacinto V."/>
            <person name="Jimenez-Bremont J.F."/>
            <person name="Swaminathan K."/>
            <person name="Moose S.P."/>
            <person name="Guerrero-Gonzalez M.L."/>
            <person name="Marino-Ramirez L."/>
            <person name="Landsman D."/>
            <person name="Rodriguez-Kessler M."/>
            <person name="Delgado-Sanchez P."/>
        </authorList>
    </citation>
    <scope>NUCLEOTIDE SEQUENCE</scope>
    <source>
        <tissue evidence="3">Cladode</tissue>
    </source>
</reference>
<organism evidence="3">
    <name type="scientific">Opuntia streptacantha</name>
    <name type="common">Prickly pear cactus</name>
    <name type="synonym">Opuntia cardona</name>
    <dbReference type="NCBI Taxonomy" id="393608"/>
    <lineage>
        <taxon>Eukaryota</taxon>
        <taxon>Viridiplantae</taxon>
        <taxon>Streptophyta</taxon>
        <taxon>Embryophyta</taxon>
        <taxon>Tracheophyta</taxon>
        <taxon>Spermatophyta</taxon>
        <taxon>Magnoliopsida</taxon>
        <taxon>eudicotyledons</taxon>
        <taxon>Gunneridae</taxon>
        <taxon>Pentapetalae</taxon>
        <taxon>Caryophyllales</taxon>
        <taxon>Cactineae</taxon>
        <taxon>Cactaceae</taxon>
        <taxon>Opuntioideae</taxon>
        <taxon>Opuntia</taxon>
    </lineage>
</organism>
<dbReference type="AlphaFoldDB" id="A0A7C9ALU2"/>
<feature type="compositionally biased region" description="Low complexity" evidence="1">
    <location>
        <begin position="186"/>
        <end position="198"/>
    </location>
</feature>
<dbReference type="InterPro" id="IPR000008">
    <property type="entry name" value="C2_dom"/>
</dbReference>
<dbReference type="Pfam" id="PF00168">
    <property type="entry name" value="C2"/>
    <property type="match status" value="1"/>
</dbReference>
<dbReference type="SMART" id="SM00239">
    <property type="entry name" value="C2"/>
    <property type="match status" value="1"/>
</dbReference>
<evidence type="ECO:0000313" key="3">
    <source>
        <dbReference type="EMBL" id="MBA4670416.1"/>
    </source>
</evidence>
<dbReference type="PANTHER" id="PTHR32246:SF173">
    <property type="entry name" value="C2 DOMAIN-CONTAINING PROTEIN"/>
    <property type="match status" value="1"/>
</dbReference>
<feature type="region of interest" description="Disordered" evidence="1">
    <location>
        <begin position="255"/>
        <end position="275"/>
    </location>
</feature>
<dbReference type="SUPFAM" id="SSF49562">
    <property type="entry name" value="C2 domain (Calcium/lipid-binding domain, CaLB)"/>
    <property type="match status" value="1"/>
</dbReference>
<dbReference type="PROSITE" id="PS50004">
    <property type="entry name" value="C2"/>
    <property type="match status" value="1"/>
</dbReference>
<protein>
    <recommendedName>
        <fullName evidence="2">C2 domain-containing protein</fullName>
    </recommendedName>
</protein>
<accession>A0A7C9ALU2</accession>
<name>A0A7C9ALU2_OPUST</name>
<sequence>MGYKTLELTLISAKDLKNVNLIGKMDPYVVVYLSDNPNTKQKTPVHQDAGTNPVWNYTMRFTVDEAAAYSTGKYLVFKIKHEQTFGADKELGEVLVSLKELFDGAKGKDSGAVQNLTYQVRRSSGKPKGELKFSCKIVDMGQTHTQSYDYGKTSTCTGSSAYAAAAPVGYPPPSGAGSVYPPPGPSQGYPAPGTAAAQPYPPPPAAGYPPQGPPTAVPYAAPSTAAPGYPPYGAYPPPPHAGGYYPPPGGYPAPGGYPPAGYPQQVQQPQKPKKNNFGMGLGAGLLGGAIGGLLLGEAVDDIYDSGYDAGFDDSGFDF</sequence>
<dbReference type="InterPro" id="IPR044750">
    <property type="entry name" value="C2_SRC2/BAP"/>
</dbReference>
<proteinExistence type="predicted"/>
<feature type="compositionally biased region" description="Pro residues" evidence="1">
    <location>
        <begin position="199"/>
        <end position="216"/>
    </location>
</feature>
<reference evidence="3" key="1">
    <citation type="journal article" date="2013" name="J. Plant Res.">
        <title>Effect of fungi and light on seed germination of three Opuntia species from semiarid lands of central Mexico.</title>
        <authorList>
            <person name="Delgado-Sanchez P."/>
            <person name="Jimenez-Bremont J.F."/>
            <person name="Guerrero-Gonzalez Mde L."/>
            <person name="Flores J."/>
        </authorList>
    </citation>
    <scope>NUCLEOTIDE SEQUENCE</scope>
    <source>
        <tissue evidence="3">Cladode</tissue>
    </source>
</reference>
<dbReference type="GO" id="GO:0006952">
    <property type="term" value="P:defense response"/>
    <property type="evidence" value="ECO:0007669"/>
    <property type="project" value="InterPro"/>
</dbReference>
<dbReference type="InterPro" id="IPR035892">
    <property type="entry name" value="C2_domain_sf"/>
</dbReference>
<dbReference type="Gene3D" id="2.60.40.150">
    <property type="entry name" value="C2 domain"/>
    <property type="match status" value="1"/>
</dbReference>
<dbReference type="EMBL" id="GISG01247466">
    <property type="protein sequence ID" value="MBA4670416.1"/>
    <property type="molecule type" value="Transcribed_RNA"/>
</dbReference>
<evidence type="ECO:0000256" key="1">
    <source>
        <dbReference type="SAM" id="MobiDB-lite"/>
    </source>
</evidence>
<feature type="region of interest" description="Disordered" evidence="1">
    <location>
        <begin position="177"/>
        <end position="219"/>
    </location>
</feature>